<feature type="domain" description="Septin-type G" evidence="3">
    <location>
        <begin position="96"/>
        <end position="478"/>
    </location>
</feature>
<feature type="region of interest" description="Disordered" evidence="2">
    <location>
        <begin position="1"/>
        <end position="81"/>
    </location>
</feature>
<organism evidence="4 5">
    <name type="scientific">Dimargaris verticillata</name>
    <dbReference type="NCBI Taxonomy" id="2761393"/>
    <lineage>
        <taxon>Eukaryota</taxon>
        <taxon>Fungi</taxon>
        <taxon>Fungi incertae sedis</taxon>
        <taxon>Zoopagomycota</taxon>
        <taxon>Kickxellomycotina</taxon>
        <taxon>Dimargaritomycetes</taxon>
        <taxon>Dimargaritales</taxon>
        <taxon>Dimargaritaceae</taxon>
        <taxon>Dimargaris</taxon>
    </lineage>
</organism>
<dbReference type="EMBL" id="JANBQB010000150">
    <property type="protein sequence ID" value="KAJ1980839.1"/>
    <property type="molecule type" value="Genomic_DNA"/>
</dbReference>
<dbReference type="OrthoDB" id="416553at2759"/>
<evidence type="ECO:0000313" key="5">
    <source>
        <dbReference type="Proteomes" id="UP001151582"/>
    </source>
</evidence>
<gene>
    <name evidence="4" type="ORF">H4R34_002309</name>
</gene>
<dbReference type="Gene3D" id="3.40.50.300">
    <property type="entry name" value="P-loop containing nucleotide triphosphate hydrolases"/>
    <property type="match status" value="1"/>
</dbReference>
<dbReference type="InterPro" id="IPR030379">
    <property type="entry name" value="G_SEPTIN_dom"/>
</dbReference>
<feature type="region of interest" description="Disordered" evidence="2">
    <location>
        <begin position="141"/>
        <end position="171"/>
    </location>
</feature>
<dbReference type="GO" id="GO:0005525">
    <property type="term" value="F:GTP binding"/>
    <property type="evidence" value="ECO:0007669"/>
    <property type="project" value="UniProtKB-KW"/>
</dbReference>
<evidence type="ECO:0000256" key="2">
    <source>
        <dbReference type="SAM" id="MobiDB-lite"/>
    </source>
</evidence>
<dbReference type="SUPFAM" id="SSF52540">
    <property type="entry name" value="P-loop containing nucleoside triphosphate hydrolases"/>
    <property type="match status" value="1"/>
</dbReference>
<accession>A0A9W8EE74</accession>
<proteinExistence type="inferred from homology"/>
<comment type="caution">
    <text evidence="4">The sequence shown here is derived from an EMBL/GenBank/DDBJ whole genome shotgun (WGS) entry which is preliminary data.</text>
</comment>
<dbReference type="AlphaFoldDB" id="A0A9W8EE74"/>
<reference evidence="4" key="1">
    <citation type="submission" date="2022-07" db="EMBL/GenBank/DDBJ databases">
        <title>Phylogenomic reconstructions and comparative analyses of Kickxellomycotina fungi.</title>
        <authorList>
            <person name="Reynolds N.K."/>
            <person name="Stajich J.E."/>
            <person name="Barry K."/>
            <person name="Grigoriev I.V."/>
            <person name="Crous P."/>
            <person name="Smith M.E."/>
        </authorList>
    </citation>
    <scope>NUCLEOTIDE SEQUENCE</scope>
    <source>
        <strain evidence="4">RSA 567</strain>
    </source>
</reference>
<dbReference type="Proteomes" id="UP001151582">
    <property type="component" value="Unassembled WGS sequence"/>
</dbReference>
<dbReference type="PROSITE" id="PS51719">
    <property type="entry name" value="G_SEPTIN"/>
    <property type="match status" value="1"/>
</dbReference>
<dbReference type="PANTHER" id="PTHR18884">
    <property type="entry name" value="SEPTIN"/>
    <property type="match status" value="1"/>
</dbReference>
<keyword evidence="1" id="KW-0342">GTP-binding</keyword>
<protein>
    <recommendedName>
        <fullName evidence="3">Septin-type G domain-containing protein</fullName>
    </recommendedName>
</protein>
<name>A0A9W8EE74_9FUNG</name>
<evidence type="ECO:0000313" key="4">
    <source>
        <dbReference type="EMBL" id="KAJ1980839.1"/>
    </source>
</evidence>
<feature type="compositionally biased region" description="Low complexity" evidence="2">
    <location>
        <begin position="46"/>
        <end position="56"/>
    </location>
</feature>
<feature type="region of interest" description="Disordered" evidence="2">
    <location>
        <begin position="334"/>
        <end position="359"/>
    </location>
</feature>
<dbReference type="Pfam" id="PF00735">
    <property type="entry name" value="Septin"/>
    <property type="match status" value="2"/>
</dbReference>
<evidence type="ECO:0000256" key="1">
    <source>
        <dbReference type="RuleBase" id="RU004560"/>
    </source>
</evidence>
<feature type="compositionally biased region" description="Low complexity" evidence="2">
    <location>
        <begin position="338"/>
        <end position="356"/>
    </location>
</feature>
<evidence type="ECO:0000259" key="3">
    <source>
        <dbReference type="PROSITE" id="PS51719"/>
    </source>
</evidence>
<comment type="similarity">
    <text evidence="1">Belongs to the TRAFAC class TrmE-Era-EngA-EngB-Septin-like GTPase superfamily. Septin GTPase family.</text>
</comment>
<sequence>MTPSTMQAASGLPHRAPPPPLPAVPPPAEMPPLPEGYSRYVKPSSGAAAKAAAGDAMPKSSKLNGTTATPHPGTGLDNPLLRNFKRNKNRVRGRHVIEHFNLMVVGPRGVGKTAFLHTLCNSLTTANTTVLNRHRSLRRSSYVPDGAFSPTSPTRPATAEPSPTFPVADSLPAQTDKGSAQVFLGDEGPTQDVAVHSFTVDDFEQPLLLNLIDTPGWIPDSNGESAAQVCDTIINFIEDQMDKRVVEEFKICRDKYAPNLIVHACLYFMDPLHHAFRATDLEIIKRLGTRVNLIPVVGKSDLVTLTQKLQFQSRFVEVMKANADQVALLDLPTHDSDASGASDSDAGSPTADAATGRDSIIIEPAEGEGGSAQTLMMPFFLFSHEVPDAISLDLMSTDAQKSNLPGVQQTAEALRQVYTENPRFLGRCYAWGQIDCMNPAHCDFAILRAMLLESHRALLRQHTMTAIYEEYRYRQLQSNRIDDLLRRSGSVRVKRLLTPTSQP</sequence>
<dbReference type="InterPro" id="IPR027417">
    <property type="entry name" value="P-loop_NTPase"/>
</dbReference>
<keyword evidence="5" id="KW-1185">Reference proteome</keyword>
<keyword evidence="1" id="KW-0547">Nucleotide-binding</keyword>
<feature type="compositionally biased region" description="Pro residues" evidence="2">
    <location>
        <begin position="15"/>
        <end position="34"/>
    </location>
</feature>